<organism evidence="2 3">
    <name type="scientific">Gillisia hiemivivida</name>
    <dbReference type="NCBI Taxonomy" id="291190"/>
    <lineage>
        <taxon>Bacteria</taxon>
        <taxon>Pseudomonadati</taxon>
        <taxon>Bacteroidota</taxon>
        <taxon>Flavobacteriia</taxon>
        <taxon>Flavobacteriales</taxon>
        <taxon>Flavobacteriaceae</taxon>
        <taxon>Gillisia</taxon>
    </lineage>
</organism>
<reference evidence="2 3" key="1">
    <citation type="submission" date="2019-08" db="EMBL/GenBank/DDBJ databases">
        <title>Genome sequence of Gillisia hiemivivida IC154 (type strain).</title>
        <authorList>
            <person name="Bowman J.P."/>
        </authorList>
    </citation>
    <scope>NUCLEOTIDE SEQUENCE [LARGE SCALE GENOMIC DNA]</scope>
    <source>
        <strain evidence="2 3">IC154</strain>
    </source>
</reference>
<dbReference type="Proteomes" id="UP000321367">
    <property type="component" value="Unassembled WGS sequence"/>
</dbReference>
<dbReference type="RefSeq" id="WP_146934727.1">
    <property type="nucleotide sequence ID" value="NZ_CBCSHZ010000017.1"/>
</dbReference>
<dbReference type="GO" id="GO:0006313">
    <property type="term" value="P:DNA transposition"/>
    <property type="evidence" value="ECO:0007669"/>
    <property type="project" value="InterPro"/>
</dbReference>
<dbReference type="NCBIfam" id="NF033573">
    <property type="entry name" value="transpos_IS200"/>
    <property type="match status" value="1"/>
</dbReference>
<name>A0A5C6ZT51_9FLAO</name>
<dbReference type="SUPFAM" id="SSF143422">
    <property type="entry name" value="Transposase IS200-like"/>
    <property type="match status" value="1"/>
</dbReference>
<dbReference type="OrthoDB" id="9798161at2"/>
<evidence type="ECO:0000313" key="3">
    <source>
        <dbReference type="Proteomes" id="UP000321367"/>
    </source>
</evidence>
<comment type="caution">
    <text evidence="2">The sequence shown here is derived from an EMBL/GenBank/DDBJ whole genome shotgun (WGS) entry which is preliminary data.</text>
</comment>
<dbReference type="SMART" id="SM01321">
    <property type="entry name" value="Y1_Tnp"/>
    <property type="match status" value="1"/>
</dbReference>
<dbReference type="InterPro" id="IPR036515">
    <property type="entry name" value="Transposase_17_sf"/>
</dbReference>
<evidence type="ECO:0000259" key="1">
    <source>
        <dbReference type="SMART" id="SM01321"/>
    </source>
</evidence>
<dbReference type="GO" id="GO:0004803">
    <property type="term" value="F:transposase activity"/>
    <property type="evidence" value="ECO:0007669"/>
    <property type="project" value="InterPro"/>
</dbReference>
<dbReference type="AlphaFoldDB" id="A0A5C6ZT51"/>
<evidence type="ECO:0000313" key="2">
    <source>
        <dbReference type="EMBL" id="TXD91934.1"/>
    </source>
</evidence>
<dbReference type="PANTHER" id="PTHR33360">
    <property type="entry name" value="TRANSPOSASE FOR INSERTION SEQUENCE ELEMENT IS200"/>
    <property type="match status" value="1"/>
</dbReference>
<gene>
    <name evidence="2" type="primary">tnpA</name>
    <name evidence="2" type="ORF">ES724_15540</name>
</gene>
<accession>A0A5C6ZT51</accession>
<dbReference type="InterPro" id="IPR002686">
    <property type="entry name" value="Transposase_17"/>
</dbReference>
<sequence>MTDQRSNGHTVSRLSAHIVWSTKYRYSILIGDIQTRCRTLLIQICEAEDVIILKGVISKDHVHMHIEYRPSMSISYLVEKLKGRSSRKLQQEFPSLKSKYWGRHFWAIGYGCWSTGNITDEMVNEYLEHHRKPGDGENTDFILEK</sequence>
<protein>
    <submittedName>
        <fullName evidence="2">IS200/IS605 family transposase</fullName>
    </submittedName>
</protein>
<dbReference type="EMBL" id="VORY01000030">
    <property type="protein sequence ID" value="TXD91934.1"/>
    <property type="molecule type" value="Genomic_DNA"/>
</dbReference>
<dbReference type="GO" id="GO:0003677">
    <property type="term" value="F:DNA binding"/>
    <property type="evidence" value="ECO:0007669"/>
    <property type="project" value="InterPro"/>
</dbReference>
<dbReference type="Pfam" id="PF01797">
    <property type="entry name" value="Y1_Tnp"/>
    <property type="match status" value="1"/>
</dbReference>
<feature type="domain" description="Transposase IS200-like" evidence="1">
    <location>
        <begin position="11"/>
        <end position="130"/>
    </location>
</feature>
<keyword evidence="3" id="KW-1185">Reference proteome</keyword>
<dbReference type="PANTHER" id="PTHR33360:SF2">
    <property type="entry name" value="TRANSPOSASE FOR INSERTION SEQUENCE ELEMENT IS200"/>
    <property type="match status" value="1"/>
</dbReference>
<dbReference type="Gene3D" id="3.30.70.1290">
    <property type="entry name" value="Transposase IS200-like"/>
    <property type="match status" value="1"/>
</dbReference>
<proteinExistence type="predicted"/>